<name>A0A2C9KM60_BIOGL</name>
<keyword evidence="3 5" id="KW-0343">GTPase activation</keyword>
<evidence type="ECO:0000313" key="8">
    <source>
        <dbReference type="Proteomes" id="UP000076420"/>
    </source>
</evidence>
<dbReference type="GO" id="GO:0016192">
    <property type="term" value="P:vesicle-mediated transport"/>
    <property type="evidence" value="ECO:0007669"/>
    <property type="project" value="TreeGrafter"/>
</dbReference>
<feature type="compositionally biased region" description="Basic and acidic residues" evidence="6">
    <location>
        <begin position="200"/>
        <end position="214"/>
    </location>
</feature>
<comment type="function">
    <text evidence="5">Substrate-binding subunit (component A) of the Rab geranylgeranyltransferase (GGTase) complex. Binds unprenylated Rab proteins and presents the substrate peptide to the catalytic component B. The component A is thought to be regenerated by transferring its prenylated Rab back to the donor membrane.</text>
</comment>
<dbReference type="InterPro" id="IPR018203">
    <property type="entry name" value="GDP_dissociation_inhibitor"/>
</dbReference>
<proteinExistence type="inferred from homology"/>
<dbReference type="Pfam" id="PF00996">
    <property type="entry name" value="GDI"/>
    <property type="match status" value="2"/>
</dbReference>
<evidence type="ECO:0000256" key="4">
    <source>
        <dbReference type="ARBA" id="ARBA00022490"/>
    </source>
</evidence>
<protein>
    <recommendedName>
        <fullName evidence="5">Rab proteins geranylgeranyltransferase component A</fullName>
    </recommendedName>
</protein>
<gene>
    <name evidence="7" type="primary">106054561</name>
</gene>
<evidence type="ECO:0000256" key="6">
    <source>
        <dbReference type="SAM" id="MobiDB-lite"/>
    </source>
</evidence>
<dbReference type="GO" id="GO:0007264">
    <property type="term" value="P:small GTPase-mediated signal transduction"/>
    <property type="evidence" value="ECO:0007669"/>
    <property type="project" value="UniProtKB-UniRule"/>
</dbReference>
<dbReference type="Gene3D" id="1.10.405.10">
    <property type="entry name" value="Guanine Nucleotide Dissociation Inhibitor, domain 1"/>
    <property type="match status" value="1"/>
</dbReference>
<dbReference type="PIRSF" id="PIRSF016550">
    <property type="entry name" value="Rab_ger_ger_transf_A_euk"/>
    <property type="match status" value="1"/>
</dbReference>
<feature type="compositionally biased region" description="Polar residues" evidence="6">
    <location>
        <begin position="165"/>
        <end position="174"/>
    </location>
</feature>
<dbReference type="STRING" id="6526.A0A2C9KM60"/>
<dbReference type="FunFam" id="1.10.405.10:FF:000003">
    <property type="entry name" value="Rab proteins geranylgeranyltransferase component A"/>
    <property type="match status" value="1"/>
</dbReference>
<dbReference type="GO" id="GO:0005968">
    <property type="term" value="C:Rab-protein geranylgeranyltransferase complex"/>
    <property type="evidence" value="ECO:0007669"/>
    <property type="project" value="UniProtKB-UniRule"/>
</dbReference>
<dbReference type="GO" id="GO:0005092">
    <property type="term" value="F:GDP-dissociation inhibitor activity"/>
    <property type="evidence" value="ECO:0007669"/>
    <property type="project" value="InterPro"/>
</dbReference>
<dbReference type="KEGG" id="bgt:106054561"/>
<dbReference type="SUPFAM" id="SSF54373">
    <property type="entry name" value="FAD-linked reductases, C-terminal domain"/>
    <property type="match status" value="1"/>
</dbReference>
<accession>A0A2C9KM60</accession>
<feature type="region of interest" description="Disordered" evidence="6">
    <location>
        <begin position="200"/>
        <end position="227"/>
    </location>
</feature>
<evidence type="ECO:0000256" key="2">
    <source>
        <dbReference type="ARBA" id="ARBA00005593"/>
    </source>
</evidence>
<reference evidence="7" key="1">
    <citation type="submission" date="2020-05" db="UniProtKB">
        <authorList>
            <consortium name="EnsemblMetazoa"/>
        </authorList>
    </citation>
    <scope>IDENTIFICATION</scope>
    <source>
        <strain evidence="7">BB02</strain>
    </source>
</reference>
<feature type="region of interest" description="Disordered" evidence="6">
    <location>
        <begin position="627"/>
        <end position="662"/>
    </location>
</feature>
<dbReference type="GO" id="GO:0005096">
    <property type="term" value="F:GTPase activator activity"/>
    <property type="evidence" value="ECO:0007669"/>
    <property type="project" value="UniProtKB-UniRule"/>
</dbReference>
<dbReference type="AlphaFoldDB" id="A0A2C9KM60"/>
<feature type="region of interest" description="Disordered" evidence="6">
    <location>
        <begin position="133"/>
        <end position="174"/>
    </location>
</feature>
<dbReference type="Gene3D" id="3.50.50.60">
    <property type="entry name" value="FAD/NAD(P)-binding domain"/>
    <property type="match status" value="2"/>
</dbReference>
<dbReference type="GO" id="GO:0005634">
    <property type="term" value="C:nucleus"/>
    <property type="evidence" value="ECO:0007669"/>
    <property type="project" value="TreeGrafter"/>
</dbReference>
<evidence type="ECO:0000256" key="1">
    <source>
        <dbReference type="ARBA" id="ARBA00004496"/>
    </source>
</evidence>
<dbReference type="OrthoDB" id="1923006at2759"/>
<feature type="compositionally biased region" description="Polar residues" evidence="6">
    <location>
        <begin position="629"/>
        <end position="639"/>
    </location>
</feature>
<dbReference type="PANTHER" id="PTHR11787">
    <property type="entry name" value="RAB GDP-DISSOCIATION INHIBITOR"/>
    <property type="match status" value="1"/>
</dbReference>
<dbReference type="VEuPathDB" id="VectorBase:BGLB021245"/>
<feature type="compositionally biased region" description="Polar residues" evidence="6">
    <location>
        <begin position="649"/>
        <end position="662"/>
    </location>
</feature>
<dbReference type="PRINTS" id="PR00893">
    <property type="entry name" value="RABESCORT"/>
</dbReference>
<dbReference type="InterPro" id="IPR036188">
    <property type="entry name" value="FAD/NAD-bd_sf"/>
</dbReference>
<dbReference type="EnsemblMetazoa" id="BGLB021245-RD">
    <property type="protein sequence ID" value="BGLB021245-PD"/>
    <property type="gene ID" value="BGLB021245"/>
</dbReference>
<evidence type="ECO:0000256" key="3">
    <source>
        <dbReference type="ARBA" id="ARBA00022468"/>
    </source>
</evidence>
<comment type="subcellular location">
    <subcellularLocation>
        <location evidence="1 5">Cytoplasm</location>
    </subcellularLocation>
</comment>
<dbReference type="GO" id="GO:0005829">
    <property type="term" value="C:cytosol"/>
    <property type="evidence" value="ECO:0007669"/>
    <property type="project" value="TreeGrafter"/>
</dbReference>
<organism evidence="7 8">
    <name type="scientific">Biomphalaria glabrata</name>
    <name type="common">Bloodfluke planorb</name>
    <name type="synonym">Freshwater snail</name>
    <dbReference type="NCBI Taxonomy" id="6526"/>
    <lineage>
        <taxon>Eukaryota</taxon>
        <taxon>Metazoa</taxon>
        <taxon>Spiralia</taxon>
        <taxon>Lophotrochozoa</taxon>
        <taxon>Mollusca</taxon>
        <taxon>Gastropoda</taxon>
        <taxon>Heterobranchia</taxon>
        <taxon>Euthyneura</taxon>
        <taxon>Panpulmonata</taxon>
        <taxon>Hygrophila</taxon>
        <taxon>Lymnaeoidea</taxon>
        <taxon>Planorbidae</taxon>
        <taxon>Biomphalaria</taxon>
    </lineage>
</organism>
<dbReference type="Gene3D" id="3.30.519.10">
    <property type="entry name" value="Guanine Nucleotide Dissociation Inhibitor, domain 2"/>
    <property type="match status" value="1"/>
</dbReference>
<dbReference type="PANTHER" id="PTHR11787:SF4">
    <property type="entry name" value="CHM, RAB ESCORT PROTEIN 1"/>
    <property type="match status" value="1"/>
</dbReference>
<comment type="similarity">
    <text evidence="2 5">Belongs to the Rab GDI family.</text>
</comment>
<keyword evidence="4 5" id="KW-0963">Cytoplasm</keyword>
<evidence type="ECO:0000256" key="5">
    <source>
        <dbReference type="PIRNR" id="PIRNR016550"/>
    </source>
</evidence>
<evidence type="ECO:0000313" key="7">
    <source>
        <dbReference type="EnsemblMetazoa" id="BGLB021245-PD"/>
    </source>
</evidence>
<dbReference type="GO" id="GO:0006886">
    <property type="term" value="P:intracellular protein transport"/>
    <property type="evidence" value="ECO:0007669"/>
    <property type="project" value="InterPro"/>
</dbReference>
<dbReference type="SUPFAM" id="SSF51905">
    <property type="entry name" value="FAD/NAD(P)-binding domain"/>
    <property type="match status" value="1"/>
</dbReference>
<dbReference type="Proteomes" id="UP000076420">
    <property type="component" value="Unassembled WGS sequence"/>
</dbReference>
<sequence>MRYCNSTMACEEFPNNFDVVVLGTGLTETIAAAAFSRIGLKVLHLDRNDYYGGAYSNFNLDGIEDWRKANETRNSECNEDEEIPDKVKDLLQNGETVISLNRDNKTAFNIQARFHVRERMTEEQAKADLKFNTFKFPSLNEPNPTSDISQEEEEKKEDAEQSESPSTDSGVSSCTEKLNEMLSLTTTSDNTAEVCEIKDFSQPEPPKSDCEDSHAAQVENPPKRSEWTVGDIKDDWRRYCLDISPKILYCCGDLVDLLIQSDVARYCEFRSVSRVLTVLNNLLLQVPCSRADVFSSKAVSLIEKRLMMKFLQFAIDYESSPQEYQNYLDKPFIEFLKSKKLTPNIQHYIQHAIAMVTDSELTQVGLTKTKKFIQSLGRYGNTAFLFPLYGTGELPQAFSRLSAVFGGIYCLATTATHLIADSDRKCCGIITSKGQRISCRYVVAECSYLPPSLVLKLNKRMLSRAVYITDNSLLPTGDSELSLLHYVSPKDSEKPVTVLELPSSACVCPKNTFIIHLTTISNHNDPSEDFNDVRETLFANEVSVQNEATVKPKILWSIYFNQEDNSKVKLTEDAVTNVLVASGGGDPGVDLDWCVAEAKVIFHTVCPTEEFLPKPPNPEDIILVDDAEASTSQGTSEYQVKNEEEISEIQETVSTDSVQEAV</sequence>
<dbReference type="InterPro" id="IPR001738">
    <property type="entry name" value="Rab_escort"/>
</dbReference>
<dbReference type="VEuPathDB" id="VectorBase:BGLAX_029626"/>
<dbReference type="PRINTS" id="PR00891">
    <property type="entry name" value="RABGDIREP"/>
</dbReference>